<dbReference type="InterPro" id="IPR029056">
    <property type="entry name" value="Ribokinase-like"/>
</dbReference>
<name>A0ABQ3QWD0_9ACTN</name>
<keyword evidence="5" id="KW-1185">Reference proteome</keyword>
<dbReference type="Proteomes" id="UP001050808">
    <property type="component" value="Unassembled WGS sequence"/>
</dbReference>
<keyword evidence="2" id="KW-0418">Kinase</keyword>
<dbReference type="SUPFAM" id="SSF53613">
    <property type="entry name" value="Ribokinase-like"/>
    <property type="match status" value="1"/>
</dbReference>
<evidence type="ECO:0000256" key="1">
    <source>
        <dbReference type="ARBA" id="ARBA00022679"/>
    </source>
</evidence>
<accession>A0ABQ3QWD0</accession>
<comment type="caution">
    <text evidence="4">The sequence shown here is derived from an EMBL/GenBank/DDBJ whole genome shotgun (WGS) entry which is preliminary data.</text>
</comment>
<dbReference type="PANTHER" id="PTHR10584:SF166">
    <property type="entry name" value="RIBOKINASE"/>
    <property type="match status" value="1"/>
</dbReference>
<sequence>MIVCIGDVMVDVFYGAQEARRHPGGKASIYAVTARALGTPAAVMGCTGLDADGAAILETLRKTGADVSTIVELAGQQTGADFFEEQGWRMERGANWALTAQHVRDGLSALHADGSGIDAVIVNQGISLEASQEAVAFAHEHGIFLVLHLGPEAIEERRKVSPEFYPLADVIVVSQREADVLSEHLALDVEGKDGAQLARTLFDATNPRWALLLSWGVGGAHLVARTADGVREAGVPASSSPDHEVENYIGANDTAVSAWITWLVQGVATPAERPFPEAVDLLGRAVALAAVTLEYPGPLTAAVEAPERLAAHRG</sequence>
<feature type="domain" description="Carbohydrate kinase PfkB" evidence="3">
    <location>
        <begin position="2"/>
        <end position="300"/>
    </location>
</feature>
<dbReference type="PANTHER" id="PTHR10584">
    <property type="entry name" value="SUGAR KINASE"/>
    <property type="match status" value="1"/>
</dbReference>
<keyword evidence="1" id="KW-0808">Transferase</keyword>
<dbReference type="InterPro" id="IPR011611">
    <property type="entry name" value="PfkB_dom"/>
</dbReference>
<dbReference type="Gene3D" id="3.40.1190.20">
    <property type="match status" value="1"/>
</dbReference>
<protein>
    <recommendedName>
        <fullName evidence="3">Carbohydrate kinase PfkB domain-containing protein</fullName>
    </recommendedName>
</protein>
<reference evidence="4" key="1">
    <citation type="submission" date="2024-05" db="EMBL/GenBank/DDBJ databases">
        <title>Whole genome shotgun sequence of Streptomyces violascens NBRC 12920.</title>
        <authorList>
            <person name="Komaki H."/>
            <person name="Tamura T."/>
        </authorList>
    </citation>
    <scope>NUCLEOTIDE SEQUENCE</scope>
    <source>
        <strain evidence="4">NBRC 12920</strain>
    </source>
</reference>
<dbReference type="RefSeq" id="WP_226599603.1">
    <property type="nucleotide sequence ID" value="NZ_BNDY01000017.1"/>
</dbReference>
<evidence type="ECO:0000313" key="5">
    <source>
        <dbReference type="Proteomes" id="UP001050808"/>
    </source>
</evidence>
<proteinExistence type="predicted"/>
<dbReference type="EMBL" id="BNDY01000017">
    <property type="protein sequence ID" value="GHI41560.1"/>
    <property type="molecule type" value="Genomic_DNA"/>
</dbReference>
<gene>
    <name evidence="4" type="ORF">Sviol_59680</name>
</gene>
<evidence type="ECO:0000259" key="3">
    <source>
        <dbReference type="Pfam" id="PF00294"/>
    </source>
</evidence>
<organism evidence="4 5">
    <name type="scientific">Streptomyces violascens</name>
    <dbReference type="NCBI Taxonomy" id="67381"/>
    <lineage>
        <taxon>Bacteria</taxon>
        <taxon>Bacillati</taxon>
        <taxon>Actinomycetota</taxon>
        <taxon>Actinomycetes</taxon>
        <taxon>Kitasatosporales</taxon>
        <taxon>Streptomycetaceae</taxon>
        <taxon>Streptomyces</taxon>
    </lineage>
</organism>
<evidence type="ECO:0000313" key="4">
    <source>
        <dbReference type="EMBL" id="GHI41560.1"/>
    </source>
</evidence>
<dbReference type="Pfam" id="PF00294">
    <property type="entry name" value="PfkB"/>
    <property type="match status" value="1"/>
</dbReference>
<evidence type="ECO:0000256" key="2">
    <source>
        <dbReference type="ARBA" id="ARBA00022777"/>
    </source>
</evidence>